<dbReference type="PANTHER" id="PTHR16684:SF11">
    <property type="entry name" value="CENTROMERE PROTEIN C"/>
    <property type="match status" value="1"/>
</dbReference>
<gene>
    <name evidence="7" type="ORF">MCHLO_01302</name>
</gene>
<dbReference type="InterPro" id="IPR014710">
    <property type="entry name" value="RmlC-like_jellyroll"/>
</dbReference>
<dbReference type="Proteomes" id="UP000815677">
    <property type="component" value="Unassembled WGS sequence"/>
</dbReference>
<dbReference type="InterPro" id="IPR025974">
    <property type="entry name" value="Mif2/CENP-C_cupin"/>
</dbReference>
<reference evidence="7" key="1">
    <citation type="submission" date="2014-09" db="EMBL/GenBank/DDBJ databases">
        <title>Genome sequence of the luminous mushroom Mycena chlorophos for searching fungal bioluminescence genes.</title>
        <authorList>
            <person name="Tanaka Y."/>
            <person name="Kasuga D."/>
            <person name="Oba Y."/>
            <person name="Hase S."/>
            <person name="Sato K."/>
            <person name="Oba Y."/>
            <person name="Sakakibara Y."/>
        </authorList>
    </citation>
    <scope>NUCLEOTIDE SEQUENCE</scope>
</reference>
<feature type="region of interest" description="Disordered" evidence="5">
    <location>
        <begin position="271"/>
        <end position="292"/>
    </location>
</feature>
<evidence type="ECO:0000313" key="8">
    <source>
        <dbReference type="Proteomes" id="UP000815677"/>
    </source>
</evidence>
<evidence type="ECO:0000256" key="1">
    <source>
        <dbReference type="ARBA" id="ARBA00004123"/>
    </source>
</evidence>
<feature type="compositionally biased region" description="Acidic residues" evidence="5">
    <location>
        <begin position="134"/>
        <end position="149"/>
    </location>
</feature>
<dbReference type="PANTHER" id="PTHR16684">
    <property type="entry name" value="CENTROMERE PROTEIN C"/>
    <property type="match status" value="1"/>
</dbReference>
<keyword evidence="4" id="KW-0539">Nucleus</keyword>
<evidence type="ECO:0000256" key="3">
    <source>
        <dbReference type="ARBA" id="ARBA00023125"/>
    </source>
</evidence>
<feature type="region of interest" description="Disordered" evidence="5">
    <location>
        <begin position="770"/>
        <end position="807"/>
    </location>
</feature>
<keyword evidence="8" id="KW-1185">Reference proteome</keyword>
<evidence type="ECO:0000256" key="2">
    <source>
        <dbReference type="ARBA" id="ARBA00010291"/>
    </source>
</evidence>
<comment type="subcellular location">
    <subcellularLocation>
        <location evidence="1">Nucleus</location>
    </subcellularLocation>
</comment>
<feature type="compositionally biased region" description="Acidic residues" evidence="5">
    <location>
        <begin position="184"/>
        <end position="196"/>
    </location>
</feature>
<dbReference type="Pfam" id="PF11699">
    <property type="entry name" value="CENP-C_C"/>
    <property type="match status" value="1"/>
</dbReference>
<dbReference type="EMBL" id="DF839219">
    <property type="protein sequence ID" value="GAT43631.1"/>
    <property type="molecule type" value="Genomic_DNA"/>
</dbReference>
<feature type="compositionally biased region" description="Basic residues" evidence="5">
    <location>
        <begin position="200"/>
        <end position="215"/>
    </location>
</feature>
<dbReference type="Gene3D" id="2.60.120.10">
    <property type="entry name" value="Jelly Rolls"/>
    <property type="match status" value="1"/>
</dbReference>
<evidence type="ECO:0000313" key="7">
    <source>
        <dbReference type="EMBL" id="GAT43631.1"/>
    </source>
</evidence>
<evidence type="ECO:0000256" key="5">
    <source>
        <dbReference type="SAM" id="MobiDB-lite"/>
    </source>
</evidence>
<feature type="compositionally biased region" description="Acidic residues" evidence="5">
    <location>
        <begin position="71"/>
        <end position="88"/>
    </location>
</feature>
<feature type="compositionally biased region" description="Acidic residues" evidence="5">
    <location>
        <begin position="447"/>
        <end position="460"/>
    </location>
</feature>
<sequence>MVRTPGRTPSKHVPYRGGDSTRGKKTGKTIPSAPRTSDGYEHFPDLIAHSDNYTPPQRGSTLKRKKPVVEEHDDEGSDEGEMSMELDDSPVQQASTSRPKPRALARAVSPSFDDIPTPKRRKSIARMSAKELLENNEEDEDEQEQDQEQEMGYGGTEDYEDDEPVETPKYRKGKGKAPLTPVMEMDEEQEEDEEQETPPPKKKAKRSPAKPKSRRREPQPESDDPPPGVRRSKRKPCRPIEYWRGEHVVYAPRDANHPRQVPQIQEVIRIPKEPPKPLSRRKGSSRARSQTKVVEREVIIEVDKGNPEAGWDDNTLTEAMVHDFVTGEQTKRRVAFTSKMFNPQQARVTGPEDAWSFEKIFGDEEFMAAGQLTIPPKKRKPSKAAKDNTYIFYIVQGALNVTVGTQSLVLSQGGMFMVPRGNTYTIENISDREAKLFFTQARKVADPTEEDEDESDEDEQTLPKNKLSPSDRGTFARKNTEGGRIKTRNRRKPVAFPSLLLTFTKMPPERNRDRKKLAPGTAFALALGLEDDRDTFKRYKKEFRKAADECFDFSLPLFQQQSAMTNFVQMVKIKNGALFDPLVHANHKERLKGLQAYAIDYLSKSGKLSRPTKGARRALISNKPVFLDLPKPTPTRTTSASASRRRPAAPHYTSDEGAGSDEEAGKHKQRVVKIARSSDKVPVTAAPESSEDETRMEVDKLPRTPIRAPTRTSAVVRAYQDVESEDEIMMPRARFPTTPAKWSLGVRTPSPELEWTNPGLAQRRASAIMTPPKPTINNGKAPAPVNTGKIPVGRRAAGPRTVDSDDEKADATFKMNVKVSPTRNTRPSRASNGKNKEVQFDLPITCSPEPVDNLKETRVATNTETCDFLFEPMPVASTSNLNPTTEYEFFTPTGYINTSVVGAAPSASTSRAASESLSMDFIVPTISEAMSHDTIEGFLAFCKPSMKHLEREFIDAGIQNQDLVVGMNNWGEDAVRTFLSNNVTPVPLEIEAILYGMEAMSNDLGASKR</sequence>
<feature type="region of interest" description="Disordered" evidence="5">
    <location>
        <begin position="1"/>
        <end position="244"/>
    </location>
</feature>
<dbReference type="InterPro" id="IPR011051">
    <property type="entry name" value="RmlC_Cupin_sf"/>
</dbReference>
<evidence type="ECO:0000256" key="4">
    <source>
        <dbReference type="ARBA" id="ARBA00023242"/>
    </source>
</evidence>
<dbReference type="InterPro" id="IPR028386">
    <property type="entry name" value="CENP-C/Mif2/cnp3"/>
</dbReference>
<feature type="compositionally biased region" description="Polar residues" evidence="5">
    <location>
        <begin position="51"/>
        <end position="60"/>
    </location>
</feature>
<feature type="region of interest" description="Disordered" evidence="5">
    <location>
        <begin position="444"/>
        <end position="489"/>
    </location>
</feature>
<keyword evidence="3" id="KW-0238">DNA-binding</keyword>
<comment type="similarity">
    <text evidence="2">Belongs to the CENP-C/MIF2 family.</text>
</comment>
<name>A0ABQ0L1G4_MYCCL</name>
<accession>A0ABQ0L1G4</accession>
<protein>
    <recommendedName>
        <fullName evidence="6">Mif2/CENP-C cupin domain-containing protein</fullName>
    </recommendedName>
</protein>
<evidence type="ECO:0000259" key="6">
    <source>
        <dbReference type="Pfam" id="PF11699"/>
    </source>
</evidence>
<dbReference type="SUPFAM" id="SSF51182">
    <property type="entry name" value="RmlC-like cupins"/>
    <property type="match status" value="1"/>
</dbReference>
<organism evidence="7 8">
    <name type="scientific">Mycena chlorophos</name>
    <name type="common">Agaric fungus</name>
    <name type="synonym">Agaricus chlorophos</name>
    <dbReference type="NCBI Taxonomy" id="658473"/>
    <lineage>
        <taxon>Eukaryota</taxon>
        <taxon>Fungi</taxon>
        <taxon>Dikarya</taxon>
        <taxon>Basidiomycota</taxon>
        <taxon>Agaricomycotina</taxon>
        <taxon>Agaricomycetes</taxon>
        <taxon>Agaricomycetidae</taxon>
        <taxon>Agaricales</taxon>
        <taxon>Marasmiineae</taxon>
        <taxon>Mycenaceae</taxon>
        <taxon>Mycena</taxon>
    </lineage>
</organism>
<feature type="region of interest" description="Disordered" evidence="5">
    <location>
        <begin position="625"/>
        <end position="699"/>
    </location>
</feature>
<proteinExistence type="inferred from homology"/>
<dbReference type="CDD" id="cd06993">
    <property type="entry name" value="cupin_CENP-C_C"/>
    <property type="match status" value="1"/>
</dbReference>
<feature type="domain" description="Mif2/CENP-C cupin" evidence="6">
    <location>
        <begin position="356"/>
        <end position="440"/>
    </location>
</feature>